<dbReference type="EMBL" id="CP130956">
    <property type="protein sequence ID" value="WLF51805.1"/>
    <property type="molecule type" value="Genomic_DNA"/>
</dbReference>
<protein>
    <submittedName>
        <fullName evidence="3">Enoyl-CoA hydratase/isomerase family protein</fullName>
    </submittedName>
</protein>
<evidence type="ECO:0000256" key="1">
    <source>
        <dbReference type="ARBA" id="ARBA00005254"/>
    </source>
</evidence>
<dbReference type="EMBL" id="CP130956">
    <property type="protein sequence ID" value="WLF52398.1"/>
    <property type="molecule type" value="Genomic_DNA"/>
</dbReference>
<reference evidence="2" key="1">
    <citation type="submission" date="2022-12" db="EMBL/GenBank/DDBJ databases">
        <authorList>
            <person name="Krivoruchko A.V."/>
            <person name="Elkin A."/>
        </authorList>
    </citation>
    <scope>NUCLEOTIDE SEQUENCE</scope>
    <source>
        <strain evidence="2">IEGM 249</strain>
    </source>
</reference>
<geneLocation type="plasmid" evidence="3 6">
    <name>pRho-VOC14-L</name>
</geneLocation>
<dbReference type="Gene3D" id="1.10.12.10">
    <property type="entry name" value="Lyase 2-enoyl-coa Hydratase, Chain A, domain 2"/>
    <property type="match status" value="1"/>
</dbReference>
<keyword evidence="3" id="KW-0614">Plasmid</keyword>
<evidence type="ECO:0000313" key="5">
    <source>
        <dbReference type="Proteomes" id="UP001066327"/>
    </source>
</evidence>
<dbReference type="InterPro" id="IPR014748">
    <property type="entry name" value="Enoyl-CoA_hydra_C"/>
</dbReference>
<dbReference type="CDD" id="cd06558">
    <property type="entry name" value="crotonase-like"/>
    <property type="match status" value="1"/>
</dbReference>
<dbReference type="PANTHER" id="PTHR43459">
    <property type="entry name" value="ENOYL-COA HYDRATASE"/>
    <property type="match status" value="1"/>
</dbReference>
<gene>
    <name evidence="2" type="ORF">O4328_34825</name>
    <name evidence="3" type="ORF">Q5707_40740</name>
    <name evidence="4" type="ORF">Q5707_44255</name>
</gene>
<comment type="similarity">
    <text evidence="1">Belongs to the enoyl-CoA hydratase/isomerase family.</text>
</comment>
<dbReference type="RefSeq" id="WP_206016546.1">
    <property type="nucleotide sequence ID" value="NZ_CP110470.1"/>
</dbReference>
<keyword evidence="5" id="KW-1185">Reference proteome</keyword>
<dbReference type="Proteomes" id="UP001066327">
    <property type="component" value="Unassembled WGS sequence"/>
</dbReference>
<dbReference type="InterPro" id="IPR029045">
    <property type="entry name" value="ClpP/crotonase-like_dom_sf"/>
</dbReference>
<dbReference type="EMBL" id="JAPWIS010000025">
    <property type="protein sequence ID" value="MCZ4588765.1"/>
    <property type="molecule type" value="Genomic_DNA"/>
</dbReference>
<evidence type="ECO:0000313" key="2">
    <source>
        <dbReference type="EMBL" id="MCZ4588765.1"/>
    </source>
</evidence>
<reference evidence="3" key="2">
    <citation type="submission" date="2023-07" db="EMBL/GenBank/DDBJ databases">
        <title>Genomic analysis of Rhodococcus opacus VOC-14 with glycol ethers degradation activity.</title>
        <authorList>
            <person name="Narkevich D.A."/>
            <person name="Hlushen A.M."/>
            <person name="Akhremchuk A.E."/>
            <person name="Sikolenko M.A."/>
            <person name="Valentovich L.N."/>
        </authorList>
    </citation>
    <scope>NUCLEOTIDE SEQUENCE</scope>
    <source>
        <strain evidence="3">VOC-14</strain>
        <plasmid evidence="3">pRho-VOC14-L</plasmid>
    </source>
</reference>
<dbReference type="AlphaFoldDB" id="A0AAX3YSH4"/>
<dbReference type="Pfam" id="PF00378">
    <property type="entry name" value="ECH_1"/>
    <property type="match status" value="1"/>
</dbReference>
<dbReference type="Proteomes" id="UP001231166">
    <property type="component" value="Plasmid pRho-VOC14-L"/>
</dbReference>
<evidence type="ECO:0000313" key="6">
    <source>
        <dbReference type="Proteomes" id="UP001231166"/>
    </source>
</evidence>
<dbReference type="SUPFAM" id="SSF52096">
    <property type="entry name" value="ClpP/crotonase"/>
    <property type="match status" value="1"/>
</dbReference>
<organism evidence="3 6">
    <name type="scientific">Rhodococcus opacus</name>
    <name type="common">Nocardia opaca</name>
    <dbReference type="NCBI Taxonomy" id="37919"/>
    <lineage>
        <taxon>Bacteria</taxon>
        <taxon>Bacillati</taxon>
        <taxon>Actinomycetota</taxon>
        <taxon>Actinomycetes</taxon>
        <taxon>Mycobacteriales</taxon>
        <taxon>Nocardiaceae</taxon>
        <taxon>Rhodococcus</taxon>
    </lineage>
</organism>
<proteinExistence type="inferred from homology"/>
<dbReference type="PANTHER" id="PTHR43459:SF3">
    <property type="entry name" value="ENOYL-COA HYDRATASE ECHA15 (ENOYL HYDRASE) (UNSATURATED ACYL-COA HYDRATASE) (CROTONASE)-RELATED"/>
    <property type="match status" value="1"/>
</dbReference>
<dbReference type="GO" id="GO:0003824">
    <property type="term" value="F:catalytic activity"/>
    <property type="evidence" value="ECO:0007669"/>
    <property type="project" value="UniProtKB-ARBA"/>
</dbReference>
<evidence type="ECO:0000313" key="4">
    <source>
        <dbReference type="EMBL" id="WLF52398.1"/>
    </source>
</evidence>
<dbReference type="Gene3D" id="3.90.226.10">
    <property type="entry name" value="2-enoyl-CoA Hydratase, Chain A, domain 1"/>
    <property type="match status" value="1"/>
</dbReference>
<accession>A0AAX3YSH4</accession>
<evidence type="ECO:0000313" key="3">
    <source>
        <dbReference type="EMBL" id="WLF51805.1"/>
    </source>
</evidence>
<name>A0AAX3YSH4_RHOOP</name>
<sequence>MNHQTVTVELHDHVAELRLDRPEVLNAFDDALVNELPGVLIDLARDTDVRAVAWTSSGRHFSAGGDMETILAGHDDLTVLLRGVDDGRRLFRAFADFPKPLVTAVQGSSFGVATSLVFTSDAVVVTPTTKLADPHVHMGLVAGDGGAVTWPLSAGLARAKRKLLWGEPLTGREAFELGLATDLVESDDGLRDRALELAAHVAGLPPIATQLTKRALNRVLSQATDQVLDTGFYLEALSNRSNDAVEAVTAFKEKRQGNWSGS</sequence>
<dbReference type="InterPro" id="IPR001753">
    <property type="entry name" value="Enoyl-CoA_hydra/iso"/>
</dbReference>